<evidence type="ECO:0000313" key="7">
    <source>
        <dbReference type="Proteomes" id="UP000799779"/>
    </source>
</evidence>
<dbReference type="PIRSF" id="PIRSF001112">
    <property type="entry name" value="Epoxide_hydrolase"/>
    <property type="match status" value="1"/>
</dbReference>
<keyword evidence="3 6" id="KW-0378">Hydrolase</keyword>
<reference evidence="6" key="1">
    <citation type="journal article" date="2020" name="Stud. Mycol.">
        <title>101 Dothideomycetes genomes: a test case for predicting lifestyles and emergence of pathogens.</title>
        <authorList>
            <person name="Haridas S."/>
            <person name="Albert R."/>
            <person name="Binder M."/>
            <person name="Bloem J."/>
            <person name="Labutti K."/>
            <person name="Salamov A."/>
            <person name="Andreopoulos B."/>
            <person name="Baker S."/>
            <person name="Barry K."/>
            <person name="Bills G."/>
            <person name="Bluhm B."/>
            <person name="Cannon C."/>
            <person name="Castanera R."/>
            <person name="Culley D."/>
            <person name="Daum C."/>
            <person name="Ezra D."/>
            <person name="Gonzalez J."/>
            <person name="Henrissat B."/>
            <person name="Kuo A."/>
            <person name="Liang C."/>
            <person name="Lipzen A."/>
            <person name="Lutzoni F."/>
            <person name="Magnuson J."/>
            <person name="Mondo S."/>
            <person name="Nolan M."/>
            <person name="Ohm R."/>
            <person name="Pangilinan J."/>
            <person name="Park H.-J."/>
            <person name="Ramirez L."/>
            <person name="Alfaro M."/>
            <person name="Sun H."/>
            <person name="Tritt A."/>
            <person name="Yoshinaga Y."/>
            <person name="Zwiers L.-H."/>
            <person name="Turgeon B."/>
            <person name="Goodwin S."/>
            <person name="Spatafora J."/>
            <person name="Crous P."/>
            <person name="Grigoriev I."/>
        </authorList>
    </citation>
    <scope>NUCLEOTIDE SEQUENCE</scope>
    <source>
        <strain evidence="6">CBS 123094</strain>
    </source>
</reference>
<dbReference type="InterPro" id="IPR029058">
    <property type="entry name" value="AB_hydrolase_fold"/>
</dbReference>
<dbReference type="SUPFAM" id="SSF53474">
    <property type="entry name" value="alpha/beta-Hydrolases"/>
    <property type="match status" value="1"/>
</dbReference>
<feature type="active site" description="Proton acceptor" evidence="4">
    <location>
        <position position="379"/>
    </location>
</feature>
<dbReference type="GO" id="GO:0004301">
    <property type="term" value="F:epoxide hydrolase activity"/>
    <property type="evidence" value="ECO:0007669"/>
    <property type="project" value="TreeGrafter"/>
</dbReference>
<dbReference type="PRINTS" id="PR00412">
    <property type="entry name" value="EPOXHYDRLASE"/>
</dbReference>
<organism evidence="6 7">
    <name type="scientific">Amniculicola lignicola CBS 123094</name>
    <dbReference type="NCBI Taxonomy" id="1392246"/>
    <lineage>
        <taxon>Eukaryota</taxon>
        <taxon>Fungi</taxon>
        <taxon>Dikarya</taxon>
        <taxon>Ascomycota</taxon>
        <taxon>Pezizomycotina</taxon>
        <taxon>Dothideomycetes</taxon>
        <taxon>Pleosporomycetidae</taxon>
        <taxon>Pleosporales</taxon>
        <taxon>Amniculicolaceae</taxon>
        <taxon>Amniculicola</taxon>
    </lineage>
</organism>
<dbReference type="PANTHER" id="PTHR21661">
    <property type="entry name" value="EPOXIDE HYDROLASE 1-RELATED"/>
    <property type="match status" value="1"/>
</dbReference>
<sequence>MPPSQPQPQPYTISIPQSKLDKLARKLADADYPDELEADDQWPYGAPLKDVKRLATYWGNGFDWRKAERQLNELPNYSMGIEVEGFGEVDTHFVWKKSGREGAVPVLFVHGWPGSFIEVTKLLPLLSPSSPSADTPAFDIIAPSLPNFGFSQKILKPGFAVTQYASLCNTLMLSLGYPTYTTQGGDWGFYITRAIGLLYPQHCKASHLNMIRALPPSLSQNPVLALQHAVMPYSEQEKKGLERSRWFQEEGNGYRVLQSTKPQTIGYAFADSPVALLAWVWEKLHDWTDGYGWTDDEILTWISIYYFSPAGPNAHVRIYYEITHTSTPLIPNRERVQAYIPSVKLGLAYFPQELSVVPKTWGRTLGPVVYESTSDRGGHFAAWERPDVIAKDLQKMYGKGGPCHGIIEGRSGYE</sequence>
<evidence type="ECO:0000256" key="4">
    <source>
        <dbReference type="PIRSR" id="PIRSR001112-1"/>
    </source>
</evidence>
<dbReference type="Proteomes" id="UP000799779">
    <property type="component" value="Unassembled WGS sequence"/>
</dbReference>
<feature type="active site" description="Nucleophile" evidence="4">
    <location>
        <position position="186"/>
    </location>
</feature>
<dbReference type="PANTHER" id="PTHR21661:SF35">
    <property type="entry name" value="EPOXIDE HYDROLASE"/>
    <property type="match status" value="1"/>
</dbReference>
<name>A0A6A5WGN0_9PLEO</name>
<dbReference type="OrthoDB" id="7130006at2759"/>
<evidence type="ECO:0000256" key="2">
    <source>
        <dbReference type="ARBA" id="ARBA00022797"/>
    </source>
</evidence>
<feature type="active site" description="Proton donor" evidence="4">
    <location>
        <position position="319"/>
    </location>
</feature>
<gene>
    <name evidence="6" type="ORF">P154DRAFT_565759</name>
</gene>
<evidence type="ECO:0000259" key="5">
    <source>
        <dbReference type="Pfam" id="PF06441"/>
    </source>
</evidence>
<dbReference type="GO" id="GO:0097176">
    <property type="term" value="P:epoxide metabolic process"/>
    <property type="evidence" value="ECO:0007669"/>
    <property type="project" value="TreeGrafter"/>
</dbReference>
<dbReference type="EMBL" id="ML977620">
    <property type="protein sequence ID" value="KAF1996826.1"/>
    <property type="molecule type" value="Genomic_DNA"/>
</dbReference>
<comment type="similarity">
    <text evidence="1">Belongs to the peptidase S33 family.</text>
</comment>
<accession>A0A6A5WGN0</accession>
<keyword evidence="7" id="KW-1185">Reference proteome</keyword>
<dbReference type="InterPro" id="IPR010497">
    <property type="entry name" value="Epoxide_hydro_N"/>
</dbReference>
<dbReference type="InterPro" id="IPR000639">
    <property type="entry name" value="Epox_hydrolase-like"/>
</dbReference>
<evidence type="ECO:0000313" key="6">
    <source>
        <dbReference type="EMBL" id="KAF1996826.1"/>
    </source>
</evidence>
<evidence type="ECO:0000256" key="3">
    <source>
        <dbReference type="ARBA" id="ARBA00022801"/>
    </source>
</evidence>
<feature type="domain" description="Epoxide hydrolase N-terminal" evidence="5">
    <location>
        <begin position="8"/>
        <end position="119"/>
    </location>
</feature>
<evidence type="ECO:0000256" key="1">
    <source>
        <dbReference type="ARBA" id="ARBA00010088"/>
    </source>
</evidence>
<dbReference type="Pfam" id="PF06441">
    <property type="entry name" value="EHN"/>
    <property type="match status" value="1"/>
</dbReference>
<keyword evidence="2" id="KW-0058">Aromatic hydrocarbons catabolism</keyword>
<proteinExistence type="inferred from homology"/>
<dbReference type="Gene3D" id="3.40.50.1820">
    <property type="entry name" value="alpha/beta hydrolase"/>
    <property type="match status" value="1"/>
</dbReference>
<protein>
    <submittedName>
        <fullName evidence="6">Alpha/beta-hydrolase</fullName>
    </submittedName>
</protein>
<dbReference type="InterPro" id="IPR016292">
    <property type="entry name" value="Epoxide_hydrolase"/>
</dbReference>
<dbReference type="AlphaFoldDB" id="A0A6A5WGN0"/>